<dbReference type="RefSeq" id="WP_013121370.1">
    <property type="nucleotide sequence ID" value="NC_014152.1"/>
</dbReference>
<organism evidence="12 13">
    <name type="scientific">Thermincola potens (strain JR)</name>
    <dbReference type="NCBI Taxonomy" id="635013"/>
    <lineage>
        <taxon>Bacteria</taxon>
        <taxon>Bacillati</taxon>
        <taxon>Bacillota</taxon>
        <taxon>Clostridia</taxon>
        <taxon>Eubacteriales</taxon>
        <taxon>Thermincolaceae</taxon>
        <taxon>Thermincola</taxon>
    </lineage>
</organism>
<dbReference type="Proteomes" id="UP000002377">
    <property type="component" value="Chromosome"/>
</dbReference>
<keyword evidence="13" id="KW-1185">Reference proteome</keyword>
<evidence type="ECO:0000256" key="8">
    <source>
        <dbReference type="ARBA" id="ARBA00022989"/>
    </source>
</evidence>
<evidence type="ECO:0000256" key="11">
    <source>
        <dbReference type="HAMAP-Rule" id="MF_02079"/>
    </source>
</evidence>
<dbReference type="GO" id="GO:0032153">
    <property type="term" value="C:cell division site"/>
    <property type="evidence" value="ECO:0007669"/>
    <property type="project" value="TreeGrafter"/>
</dbReference>
<dbReference type="GO" id="GO:0051301">
    <property type="term" value="P:cell division"/>
    <property type="evidence" value="ECO:0007669"/>
    <property type="project" value="InterPro"/>
</dbReference>
<keyword evidence="10 11" id="KW-0961">Cell wall biogenesis/degradation</keyword>
<dbReference type="UniPathway" id="UPA00219"/>
<dbReference type="InterPro" id="IPR018365">
    <property type="entry name" value="Cell_cycle_FtsW-rel_CS"/>
</dbReference>
<feature type="transmembrane region" description="Helical" evidence="11">
    <location>
        <begin position="316"/>
        <end position="343"/>
    </location>
</feature>
<keyword evidence="5 11" id="KW-0812">Transmembrane</keyword>
<keyword evidence="3 11" id="KW-0328">Glycosyltransferase</keyword>
<dbReference type="Pfam" id="PF01098">
    <property type="entry name" value="FTSW_RODA_SPOVE"/>
    <property type="match status" value="1"/>
</dbReference>
<keyword evidence="9 11" id="KW-0472">Membrane</keyword>
<evidence type="ECO:0000256" key="4">
    <source>
        <dbReference type="ARBA" id="ARBA00022679"/>
    </source>
</evidence>
<protein>
    <recommendedName>
        <fullName evidence="11">Peptidoglycan glycosyltransferase RodA</fullName>
        <shortName evidence="11">PGT</shortName>
        <ecNumber evidence="11">2.4.99.28</ecNumber>
    </recommendedName>
    <alternativeName>
        <fullName evidence="11">Cell elongation protein RodA</fullName>
    </alternativeName>
    <alternativeName>
        <fullName evidence="11">Cell wall polymerase</fullName>
    </alternativeName>
    <alternativeName>
        <fullName evidence="11">Peptidoglycan polymerase</fullName>
        <shortName evidence="11">PG polymerase</shortName>
    </alternativeName>
</protein>
<evidence type="ECO:0000256" key="10">
    <source>
        <dbReference type="ARBA" id="ARBA00023316"/>
    </source>
</evidence>
<dbReference type="NCBIfam" id="TIGR02614">
    <property type="entry name" value="ftsW"/>
    <property type="match status" value="1"/>
</dbReference>
<evidence type="ECO:0000256" key="6">
    <source>
        <dbReference type="ARBA" id="ARBA00022960"/>
    </source>
</evidence>
<feature type="transmembrane region" description="Helical" evidence="11">
    <location>
        <begin position="283"/>
        <end position="304"/>
    </location>
</feature>
<keyword evidence="4 11" id="KW-0808">Transferase</keyword>
<evidence type="ECO:0000256" key="2">
    <source>
        <dbReference type="ARBA" id="ARBA00022475"/>
    </source>
</evidence>
<feature type="transmembrane region" description="Helical" evidence="11">
    <location>
        <begin position="349"/>
        <end position="370"/>
    </location>
</feature>
<dbReference type="GO" id="GO:0015648">
    <property type="term" value="F:lipid-linked peptidoglycan transporter activity"/>
    <property type="evidence" value="ECO:0007669"/>
    <property type="project" value="TreeGrafter"/>
</dbReference>
<evidence type="ECO:0000313" key="12">
    <source>
        <dbReference type="EMBL" id="ADG83376.1"/>
    </source>
</evidence>
<dbReference type="GO" id="GO:0009252">
    <property type="term" value="P:peptidoglycan biosynthetic process"/>
    <property type="evidence" value="ECO:0007669"/>
    <property type="project" value="UniProtKB-UniRule"/>
</dbReference>
<comment type="pathway">
    <text evidence="11">Cell wall biogenesis; peptidoglycan biosynthesis.</text>
</comment>
<feature type="transmembrane region" description="Helical" evidence="11">
    <location>
        <begin position="187"/>
        <end position="206"/>
    </location>
</feature>
<name>D5XBE7_THEPJ</name>
<gene>
    <name evidence="11" type="primary">rodA</name>
    <name evidence="12" type="ordered locus">TherJR_2539</name>
</gene>
<dbReference type="GO" id="GO:0008360">
    <property type="term" value="P:regulation of cell shape"/>
    <property type="evidence" value="ECO:0007669"/>
    <property type="project" value="UniProtKB-KW"/>
</dbReference>
<dbReference type="STRING" id="635013.TherJR_2539"/>
<dbReference type="KEGG" id="tjr:TherJR_2539"/>
<dbReference type="HOGENOM" id="CLU_029243_2_2_9"/>
<keyword evidence="2 11" id="KW-1003">Cell membrane</keyword>
<dbReference type="InterPro" id="IPR011923">
    <property type="entry name" value="RodA/MrdB"/>
</dbReference>
<evidence type="ECO:0000256" key="7">
    <source>
        <dbReference type="ARBA" id="ARBA00022984"/>
    </source>
</evidence>
<dbReference type="GO" id="GO:0071555">
    <property type="term" value="P:cell wall organization"/>
    <property type="evidence" value="ECO:0007669"/>
    <property type="project" value="UniProtKB-KW"/>
</dbReference>
<feature type="transmembrane region" description="Helical" evidence="11">
    <location>
        <begin position="140"/>
        <end position="157"/>
    </location>
</feature>
<dbReference type="PROSITE" id="PS00428">
    <property type="entry name" value="FTSW_RODA_SPOVE"/>
    <property type="match status" value="1"/>
</dbReference>
<dbReference type="eggNOG" id="COG0772">
    <property type="taxonomic scope" value="Bacteria"/>
</dbReference>
<dbReference type="AlphaFoldDB" id="D5XBE7"/>
<comment type="function">
    <text evidence="11">Peptidoglycan polymerase that is essential for cell wall elongation.</text>
</comment>
<dbReference type="GO" id="GO:0008955">
    <property type="term" value="F:peptidoglycan glycosyltransferase activity"/>
    <property type="evidence" value="ECO:0007669"/>
    <property type="project" value="UniProtKB-UniRule"/>
</dbReference>
<dbReference type="OrthoDB" id="9812661at2"/>
<proteinExistence type="inferred from homology"/>
<dbReference type="PANTHER" id="PTHR30474">
    <property type="entry name" value="CELL CYCLE PROTEIN"/>
    <property type="match status" value="1"/>
</dbReference>
<dbReference type="EC" id="2.4.99.28" evidence="11"/>
<feature type="transmembrane region" description="Helical" evidence="11">
    <location>
        <begin position="163"/>
        <end position="180"/>
    </location>
</feature>
<dbReference type="InterPro" id="IPR001182">
    <property type="entry name" value="FtsW/RodA"/>
</dbReference>
<feature type="transmembrane region" description="Helical" evidence="11">
    <location>
        <begin position="77"/>
        <end position="95"/>
    </location>
</feature>
<comment type="subcellular location">
    <subcellularLocation>
        <location evidence="1 11">Cell membrane</location>
        <topology evidence="1 11">Multi-pass membrane protein</topology>
    </subcellularLocation>
</comment>
<reference evidence="12 13" key="1">
    <citation type="submission" date="2010-05" db="EMBL/GenBank/DDBJ databases">
        <title>Complete sequence of Thermincola sp. JR.</title>
        <authorList>
            <consortium name="US DOE Joint Genome Institute"/>
            <person name="Lucas S."/>
            <person name="Copeland A."/>
            <person name="Lapidus A."/>
            <person name="Cheng J.-F."/>
            <person name="Bruce D."/>
            <person name="Goodwin L."/>
            <person name="Pitluck S."/>
            <person name="Chertkov O."/>
            <person name="Detter J.C."/>
            <person name="Han C."/>
            <person name="Tapia R."/>
            <person name="Land M."/>
            <person name="Hauser L."/>
            <person name="Kyrpides N."/>
            <person name="Mikhailova N."/>
            <person name="Hazen T.C."/>
            <person name="Woyke T."/>
        </authorList>
    </citation>
    <scope>NUCLEOTIDE SEQUENCE [LARGE SCALE GENOMIC DNA]</scope>
    <source>
        <strain evidence="12 13">JR</strain>
    </source>
</reference>
<feature type="transmembrane region" description="Helical" evidence="11">
    <location>
        <begin position="107"/>
        <end position="128"/>
    </location>
</feature>
<sequence length="379" mass="41830">MFVEKKLLRNFDYTLLITVLIIIVFGLVILSSATHITAGKGDDPFGYVKKQLLWVIIGFISIAIVLRINYNSLSNYARYLYILNILLLLLVPVMGKESHGAKLWIPIGPFLLQPGEFAKLFIIITFANYLDKKQGKLERFVDLIPCFIHVGIPMLLIMAQPDLGTALVFIGILFGMLFIGGARPLHLLIVILIGALLVGIVLFGQLQLGWDKPLKPYQLKRLTIFVDPYQDPREAGYHVIQSQVALGSGGLFGKGLYHGTQNQLNFLPEQQTDFIFSVVGEELGFAGAASLLLLFFILVYRGVLIGYNAKDMFGTLIASGIVSMITFHLLVNVGMAAGIMPITGIPLPLFSYGGSAMLTNLTAIGLLLNVNLRREKIMF</sequence>
<dbReference type="NCBIfam" id="TIGR02210">
    <property type="entry name" value="rodA_shape"/>
    <property type="match status" value="1"/>
</dbReference>
<dbReference type="GO" id="GO:0005886">
    <property type="term" value="C:plasma membrane"/>
    <property type="evidence" value="ECO:0007669"/>
    <property type="project" value="UniProtKB-SubCell"/>
</dbReference>
<evidence type="ECO:0000256" key="5">
    <source>
        <dbReference type="ARBA" id="ARBA00022692"/>
    </source>
</evidence>
<evidence type="ECO:0000256" key="1">
    <source>
        <dbReference type="ARBA" id="ARBA00004651"/>
    </source>
</evidence>
<comment type="similarity">
    <text evidence="11">Belongs to the SEDS family. MrdB/RodA subfamily.</text>
</comment>
<keyword evidence="7 11" id="KW-0573">Peptidoglycan synthesis</keyword>
<evidence type="ECO:0000256" key="3">
    <source>
        <dbReference type="ARBA" id="ARBA00022676"/>
    </source>
</evidence>
<keyword evidence="6 11" id="KW-0133">Cell shape</keyword>
<dbReference type="EMBL" id="CP002028">
    <property type="protein sequence ID" value="ADG83376.1"/>
    <property type="molecule type" value="Genomic_DNA"/>
</dbReference>
<feature type="transmembrane region" description="Helical" evidence="11">
    <location>
        <begin position="12"/>
        <end position="32"/>
    </location>
</feature>
<dbReference type="PANTHER" id="PTHR30474:SF1">
    <property type="entry name" value="PEPTIDOGLYCAN GLYCOSYLTRANSFERASE MRDB"/>
    <property type="match status" value="1"/>
</dbReference>
<evidence type="ECO:0000256" key="9">
    <source>
        <dbReference type="ARBA" id="ARBA00023136"/>
    </source>
</evidence>
<dbReference type="HAMAP" id="MF_02079">
    <property type="entry name" value="PGT_RodA"/>
    <property type="match status" value="1"/>
</dbReference>
<evidence type="ECO:0000313" key="13">
    <source>
        <dbReference type="Proteomes" id="UP000002377"/>
    </source>
</evidence>
<accession>D5XBE7</accession>
<dbReference type="InterPro" id="IPR013437">
    <property type="entry name" value="FtsW"/>
</dbReference>
<comment type="catalytic activity">
    <reaction evidence="11">
        <text>[GlcNAc-(1-&gt;4)-Mur2Ac(oyl-L-Ala-gamma-D-Glu-L-Lys-D-Ala-D-Ala)](n)-di-trans,octa-cis-undecaprenyl diphosphate + beta-D-GlcNAc-(1-&gt;4)-Mur2Ac(oyl-L-Ala-gamma-D-Glu-L-Lys-D-Ala-D-Ala)-di-trans,octa-cis-undecaprenyl diphosphate = [GlcNAc-(1-&gt;4)-Mur2Ac(oyl-L-Ala-gamma-D-Glu-L-Lys-D-Ala-D-Ala)](n+1)-di-trans,octa-cis-undecaprenyl diphosphate + di-trans,octa-cis-undecaprenyl diphosphate + H(+)</text>
        <dbReference type="Rhea" id="RHEA:23708"/>
        <dbReference type="Rhea" id="RHEA-COMP:9602"/>
        <dbReference type="Rhea" id="RHEA-COMP:9603"/>
        <dbReference type="ChEBI" id="CHEBI:15378"/>
        <dbReference type="ChEBI" id="CHEBI:58405"/>
        <dbReference type="ChEBI" id="CHEBI:60033"/>
        <dbReference type="ChEBI" id="CHEBI:78435"/>
        <dbReference type="EC" id="2.4.99.28"/>
    </reaction>
</comment>
<feature type="transmembrane region" description="Helical" evidence="11">
    <location>
        <begin position="52"/>
        <end position="70"/>
    </location>
</feature>
<keyword evidence="8 11" id="KW-1133">Transmembrane helix</keyword>